<dbReference type="KEGG" id="scr:SCHRY_v1c01060"/>
<keyword evidence="3" id="KW-1185">Reference proteome</keyword>
<feature type="transmembrane region" description="Helical" evidence="1">
    <location>
        <begin position="71"/>
        <end position="90"/>
    </location>
</feature>
<feature type="transmembrane region" description="Helical" evidence="1">
    <location>
        <begin position="318"/>
        <end position="337"/>
    </location>
</feature>
<dbReference type="AlphaFoldDB" id="R4U2L6"/>
<keyword evidence="1" id="KW-0472">Membrane</keyword>
<gene>
    <name evidence="2" type="ORF">SCHRY_v1c01060</name>
</gene>
<name>R4U2L6_9MOLU</name>
<accession>R4U2L6</accession>
<dbReference type="OrthoDB" id="387641at2"/>
<protein>
    <recommendedName>
        <fullName evidence="4">MFS transporter</fullName>
    </recommendedName>
</protein>
<feature type="transmembrane region" description="Helical" evidence="1">
    <location>
        <begin position="378"/>
        <end position="398"/>
    </location>
</feature>
<feature type="transmembrane region" description="Helical" evidence="1">
    <location>
        <begin position="292"/>
        <end position="309"/>
    </location>
</feature>
<proteinExistence type="predicted"/>
<feature type="transmembrane region" description="Helical" evidence="1">
    <location>
        <begin position="237"/>
        <end position="255"/>
    </location>
</feature>
<dbReference type="STRING" id="1276227.SCHRY_v1c01060"/>
<dbReference type="EMBL" id="CP005077">
    <property type="protein sequence ID" value="AGM24693.1"/>
    <property type="molecule type" value="Genomic_DNA"/>
</dbReference>
<feature type="transmembrane region" description="Helical" evidence="1">
    <location>
        <begin position="428"/>
        <end position="453"/>
    </location>
</feature>
<evidence type="ECO:0000313" key="3">
    <source>
        <dbReference type="Proteomes" id="UP000013964"/>
    </source>
</evidence>
<feature type="transmembrane region" description="Helical" evidence="1">
    <location>
        <begin position="127"/>
        <end position="148"/>
    </location>
</feature>
<dbReference type="PATRIC" id="fig|1276227.3.peg.106"/>
<dbReference type="HOGENOM" id="CLU_041792_0_0_14"/>
<reference evidence="2 3" key="1">
    <citation type="journal article" date="2013" name="Genome Biol. Evol.">
        <title>Complete genomes of two dipteran-associated spiroplasmas provided insights into the origin, dynamics, and impacts of viral invasion in spiroplasma.</title>
        <authorList>
            <person name="Ku C."/>
            <person name="Lo W.S."/>
            <person name="Chen L.L."/>
            <person name="Kuo C.H."/>
        </authorList>
    </citation>
    <scope>NUCLEOTIDE SEQUENCE [LARGE SCALE GENOMIC DNA]</scope>
    <source>
        <strain evidence="2 3">DF-1</strain>
    </source>
</reference>
<evidence type="ECO:0008006" key="4">
    <source>
        <dbReference type="Google" id="ProtNLM"/>
    </source>
</evidence>
<dbReference type="Proteomes" id="UP000013964">
    <property type="component" value="Chromosome"/>
</dbReference>
<dbReference type="RefSeq" id="WP_016338520.1">
    <property type="nucleotide sequence ID" value="NC_021280.1"/>
</dbReference>
<evidence type="ECO:0000256" key="1">
    <source>
        <dbReference type="SAM" id="Phobius"/>
    </source>
</evidence>
<keyword evidence="1" id="KW-1133">Transmembrane helix</keyword>
<keyword evidence="1" id="KW-0812">Transmembrane</keyword>
<dbReference type="SUPFAM" id="SSF103473">
    <property type="entry name" value="MFS general substrate transporter"/>
    <property type="match status" value="1"/>
</dbReference>
<organism evidence="2 3">
    <name type="scientific">Spiroplasma chrysopicola DF-1</name>
    <dbReference type="NCBI Taxonomy" id="1276227"/>
    <lineage>
        <taxon>Bacteria</taxon>
        <taxon>Bacillati</taxon>
        <taxon>Mycoplasmatota</taxon>
        <taxon>Mollicutes</taxon>
        <taxon>Entomoplasmatales</taxon>
        <taxon>Spiroplasmataceae</taxon>
        <taxon>Spiroplasma</taxon>
    </lineage>
</organism>
<evidence type="ECO:0000313" key="2">
    <source>
        <dbReference type="EMBL" id="AGM24693.1"/>
    </source>
</evidence>
<feature type="transmembrane region" description="Helical" evidence="1">
    <location>
        <begin position="36"/>
        <end position="59"/>
    </location>
</feature>
<feature type="transmembrane region" description="Helical" evidence="1">
    <location>
        <begin position="193"/>
        <end position="216"/>
    </location>
</feature>
<dbReference type="InterPro" id="IPR036259">
    <property type="entry name" value="MFS_trans_sf"/>
</dbReference>
<feature type="transmembrane region" description="Helical" evidence="1">
    <location>
        <begin position="160"/>
        <end position="181"/>
    </location>
</feature>
<feature type="transmembrane region" description="Helical" evidence="1">
    <location>
        <begin position="102"/>
        <end position="121"/>
    </location>
</feature>
<feature type="transmembrane region" description="Helical" evidence="1">
    <location>
        <begin position="343"/>
        <end position="366"/>
    </location>
</feature>
<feature type="transmembrane region" description="Helical" evidence="1">
    <location>
        <begin position="6"/>
        <end position="24"/>
    </location>
</feature>
<sequence length="486" mass="54795">MSNWDSLILFPLVSLFLVVGYFIVLGKRKVNQFQQWIFILQHFSFWLALSIVLNLNYNFISFDILKDITNLGLILLISSLFYAAIFFIPASWITGLLKSRKIWFYCSYFLIAVAIIILLIFPKNLGALIFAALAFGFGISTNSLWFLFFNEQFLEQSNPFLTSASVLPAVGLAGVTGNSIFLGLKVVITNDAFFHLIIFSVMLVVLLISFGCSFFIKEKKENLGVFDTKILTVISPFKWNKVSIILLLIFSVAILRELSQGDLLNLIIAQNLNKRGFGLEAIQRFLHFSQQIWWIAQGLGAILIYPLVVKKVGIKNSLIGAFAIWAGYFLLIGTIQIPELYLVLQILNGFILGALLGILFSLIIMWNSRVKNRPITGFFSAINAFSGFIVQFGIHSAALKQIGIFNGVIIDWNMPIANFNLEILKTTVIILFVSLTVITVLLVILVYFTGNYISGEFANQKKFDHNVSILMKQFNNLPHSNKNHHN</sequence>